<sequence length="378" mass="39135">MRHIAYAGVSGAWTANFIVTTMSEAEVLFEVCDGLGLITLNRPRAINALNHSMTLAITEALRTWAADPAIRTVAIIGAGERGLCAGGDIVAIHRDAKAISDGGPAAPAPLQTATAAFWRDEYLLNDLIGSYPKPYVAIMDGIVMGGGVGLSAHGSHRIVTERSQIGMPETGIGFVPDVGGTYLLSHTPGELGTHVALTAARMGAGDAIAVGFADTFVPSADLPALLDALRTTPADEAVAGFATPAPESELAAQRDWIDACYAADTVEEIVAALRAADSPEATKAAEDLLAKSPVAVKATLRALRDARTLPSLAAALTVEFRITVAALSTHDLAEGIRAQVIDKDRAPRWSPATLAEVTTAQVDAYFAPLGAGELGLPA</sequence>
<reference evidence="6" key="1">
    <citation type="journal article" date="2019" name="Int. J. Syst. Evol. Microbiol.">
        <title>The Global Catalogue of Microorganisms (GCM) 10K type strain sequencing project: providing services to taxonomists for standard genome sequencing and annotation.</title>
        <authorList>
            <consortium name="The Broad Institute Genomics Platform"/>
            <consortium name="The Broad Institute Genome Sequencing Center for Infectious Disease"/>
            <person name="Wu L."/>
            <person name="Ma J."/>
        </authorList>
    </citation>
    <scope>NUCLEOTIDE SEQUENCE [LARGE SCALE GENOMIC DNA]</scope>
    <source>
        <strain evidence="6">CGMCC 4.7329</strain>
    </source>
</reference>
<keyword evidence="3 5" id="KW-0378">Hydrolase</keyword>
<dbReference type="InterPro" id="IPR045004">
    <property type="entry name" value="ECH_dom"/>
</dbReference>
<dbReference type="PANTHER" id="PTHR43176:SF3">
    <property type="entry name" value="3-HYDROXYISOBUTYRYL-COA HYDROLASE, MITOCHONDRIAL"/>
    <property type="match status" value="1"/>
</dbReference>
<feature type="domain" description="Enoyl-CoA hydratase/isomerase" evidence="4">
    <location>
        <begin position="36"/>
        <end position="366"/>
    </location>
</feature>
<proteinExistence type="predicted"/>
<dbReference type="CDD" id="cd06558">
    <property type="entry name" value="crotonase-like"/>
    <property type="match status" value="1"/>
</dbReference>
<organism evidence="5 6">
    <name type="scientific">Nocardia rhizosphaerihabitans</name>
    <dbReference type="NCBI Taxonomy" id="1691570"/>
    <lineage>
        <taxon>Bacteria</taxon>
        <taxon>Bacillati</taxon>
        <taxon>Actinomycetota</taxon>
        <taxon>Actinomycetes</taxon>
        <taxon>Mycobacteriales</taxon>
        <taxon>Nocardiaceae</taxon>
        <taxon>Nocardia</taxon>
    </lineage>
</organism>
<dbReference type="InterPro" id="IPR032259">
    <property type="entry name" value="HIBYL-CoA-H"/>
</dbReference>
<evidence type="ECO:0000313" key="5">
    <source>
        <dbReference type="EMBL" id="GGN87310.1"/>
    </source>
</evidence>
<dbReference type="PANTHER" id="PTHR43176">
    <property type="entry name" value="3-HYDROXYISOBUTYRYL-COA HYDROLASE-RELATED"/>
    <property type="match status" value="1"/>
</dbReference>
<accession>A0ABQ2KMA7</accession>
<protein>
    <recommendedName>
        <fullName evidence="2">3-hydroxyisobutyryl-CoA hydrolase</fullName>
        <ecNumber evidence="2">3.1.2.4</ecNumber>
    </recommendedName>
</protein>
<dbReference type="InterPro" id="IPR029045">
    <property type="entry name" value="ClpP/crotonase-like_dom_sf"/>
</dbReference>
<dbReference type="Pfam" id="PF16113">
    <property type="entry name" value="ECH_2"/>
    <property type="match status" value="1"/>
</dbReference>
<dbReference type="Gene3D" id="3.90.226.10">
    <property type="entry name" value="2-enoyl-CoA Hydratase, Chain A, domain 1"/>
    <property type="match status" value="1"/>
</dbReference>
<evidence type="ECO:0000256" key="2">
    <source>
        <dbReference type="ARBA" id="ARBA00011915"/>
    </source>
</evidence>
<comment type="caution">
    <text evidence="5">The sequence shown here is derived from an EMBL/GenBank/DDBJ whole genome shotgun (WGS) entry which is preliminary data.</text>
</comment>
<keyword evidence="6" id="KW-1185">Reference proteome</keyword>
<evidence type="ECO:0000313" key="6">
    <source>
        <dbReference type="Proteomes" id="UP000658127"/>
    </source>
</evidence>
<evidence type="ECO:0000256" key="3">
    <source>
        <dbReference type="ARBA" id="ARBA00022801"/>
    </source>
</evidence>
<dbReference type="SUPFAM" id="SSF52096">
    <property type="entry name" value="ClpP/crotonase"/>
    <property type="match status" value="1"/>
</dbReference>
<evidence type="ECO:0000256" key="1">
    <source>
        <dbReference type="ARBA" id="ARBA00001709"/>
    </source>
</evidence>
<dbReference type="EC" id="3.1.2.4" evidence="2"/>
<dbReference type="EMBL" id="BMNE01000004">
    <property type="protein sequence ID" value="GGN87310.1"/>
    <property type="molecule type" value="Genomic_DNA"/>
</dbReference>
<name>A0ABQ2KMA7_9NOCA</name>
<dbReference type="Proteomes" id="UP000658127">
    <property type="component" value="Unassembled WGS sequence"/>
</dbReference>
<dbReference type="NCBIfam" id="NF004127">
    <property type="entry name" value="PRK05617.1"/>
    <property type="match status" value="1"/>
</dbReference>
<gene>
    <name evidence="5" type="ORF">GCM10011610_43570</name>
</gene>
<comment type="catalytic activity">
    <reaction evidence="1">
        <text>3-hydroxy-2-methylpropanoyl-CoA + H2O = 3-hydroxy-2-methylpropanoate + CoA + H(+)</text>
        <dbReference type="Rhea" id="RHEA:20888"/>
        <dbReference type="ChEBI" id="CHEBI:11805"/>
        <dbReference type="ChEBI" id="CHEBI:15377"/>
        <dbReference type="ChEBI" id="CHEBI:15378"/>
        <dbReference type="ChEBI" id="CHEBI:57287"/>
        <dbReference type="ChEBI" id="CHEBI:57340"/>
        <dbReference type="EC" id="3.1.2.4"/>
    </reaction>
</comment>
<evidence type="ECO:0000259" key="4">
    <source>
        <dbReference type="Pfam" id="PF16113"/>
    </source>
</evidence>
<dbReference type="GO" id="GO:0016787">
    <property type="term" value="F:hydrolase activity"/>
    <property type="evidence" value="ECO:0007669"/>
    <property type="project" value="UniProtKB-KW"/>
</dbReference>